<dbReference type="InterPro" id="IPR002110">
    <property type="entry name" value="Ankyrin_rpt"/>
</dbReference>
<name>A0A4U0V8Q3_9PEZI</name>
<evidence type="ECO:0000313" key="5">
    <source>
        <dbReference type="Proteomes" id="UP000308768"/>
    </source>
</evidence>
<dbReference type="PANTHER" id="PTHR24198">
    <property type="entry name" value="ANKYRIN REPEAT AND PROTEIN KINASE DOMAIN-CONTAINING PROTEIN"/>
    <property type="match status" value="1"/>
</dbReference>
<keyword evidence="5" id="KW-1185">Reference proteome</keyword>
<feature type="non-terminal residue" evidence="4">
    <location>
        <position position="303"/>
    </location>
</feature>
<reference evidence="4 5" key="1">
    <citation type="submission" date="2017-03" db="EMBL/GenBank/DDBJ databases">
        <title>Genomes of endolithic fungi from Antarctica.</title>
        <authorList>
            <person name="Coleine C."/>
            <person name="Masonjones S."/>
            <person name="Stajich J.E."/>
        </authorList>
    </citation>
    <scope>NUCLEOTIDE SEQUENCE [LARGE SCALE GENOMIC DNA]</scope>
    <source>
        <strain evidence="4 5">CCFEE 5187</strain>
    </source>
</reference>
<feature type="repeat" description="ANK" evidence="3">
    <location>
        <begin position="169"/>
        <end position="201"/>
    </location>
</feature>
<dbReference type="PROSITE" id="PS50088">
    <property type="entry name" value="ANK_REPEAT"/>
    <property type="match status" value="2"/>
</dbReference>
<evidence type="ECO:0000256" key="2">
    <source>
        <dbReference type="ARBA" id="ARBA00023043"/>
    </source>
</evidence>
<feature type="repeat" description="ANK" evidence="3">
    <location>
        <begin position="261"/>
        <end position="293"/>
    </location>
</feature>
<dbReference type="PANTHER" id="PTHR24198:SF165">
    <property type="entry name" value="ANKYRIN REPEAT-CONTAINING PROTEIN-RELATED"/>
    <property type="match status" value="1"/>
</dbReference>
<dbReference type="Proteomes" id="UP000308768">
    <property type="component" value="Unassembled WGS sequence"/>
</dbReference>
<sequence>MSHEAKAYNFSLPPNTTWGGEQDLKRHTSLGDDVFEEFPALGYCIDALPEHVRLVESSNIPFHRSFAAALSSNLGANWINRFWAIRDPGQVYDRQPALHFASALGLEPEIKSMLASRISPNTRDQYGNTALDVATSTGIVDIIRLLYEVGRADLHTRQMASINPAEAGRLNNVLHTAVWYGHKDATEYLLMAGAKPNVPDLSGCTALDIAVDARNSALITLLVDKPTTLDVVHFAAQRGRLETLKWLIEKEDANPCIKKQDGNTPLHTAAQYNQAACVQYLAPMTLPEHARNEKGLSAFLLAA</sequence>
<evidence type="ECO:0000256" key="3">
    <source>
        <dbReference type="PROSITE-ProRule" id="PRU00023"/>
    </source>
</evidence>
<proteinExistence type="predicted"/>
<dbReference type="PROSITE" id="PS50297">
    <property type="entry name" value="ANK_REP_REGION"/>
    <property type="match status" value="1"/>
</dbReference>
<dbReference type="InterPro" id="IPR036770">
    <property type="entry name" value="Ankyrin_rpt-contain_sf"/>
</dbReference>
<dbReference type="AlphaFoldDB" id="A0A4U0V8Q3"/>
<keyword evidence="2 3" id="KW-0040">ANK repeat</keyword>
<dbReference type="SMART" id="SM00248">
    <property type="entry name" value="ANK"/>
    <property type="match status" value="4"/>
</dbReference>
<evidence type="ECO:0000313" key="4">
    <source>
        <dbReference type="EMBL" id="TKA44802.1"/>
    </source>
</evidence>
<organism evidence="4 5">
    <name type="scientific">Cryomyces minteri</name>
    <dbReference type="NCBI Taxonomy" id="331657"/>
    <lineage>
        <taxon>Eukaryota</taxon>
        <taxon>Fungi</taxon>
        <taxon>Dikarya</taxon>
        <taxon>Ascomycota</taxon>
        <taxon>Pezizomycotina</taxon>
        <taxon>Dothideomycetes</taxon>
        <taxon>Dothideomycetes incertae sedis</taxon>
        <taxon>Cryomyces</taxon>
    </lineage>
</organism>
<dbReference type="STRING" id="331657.A0A4U0V8Q3"/>
<gene>
    <name evidence="4" type="ORF">B0A49_13822</name>
</gene>
<dbReference type="SUPFAM" id="SSF48403">
    <property type="entry name" value="Ankyrin repeat"/>
    <property type="match status" value="1"/>
</dbReference>
<evidence type="ECO:0000256" key="1">
    <source>
        <dbReference type="ARBA" id="ARBA00022737"/>
    </source>
</evidence>
<keyword evidence="1" id="KW-0677">Repeat</keyword>
<protein>
    <submittedName>
        <fullName evidence="4">Uncharacterized protein</fullName>
    </submittedName>
</protein>
<dbReference type="EMBL" id="NAJN01003041">
    <property type="protein sequence ID" value="TKA44802.1"/>
    <property type="molecule type" value="Genomic_DNA"/>
</dbReference>
<accession>A0A4U0V8Q3</accession>
<dbReference type="Pfam" id="PF12796">
    <property type="entry name" value="Ank_2"/>
    <property type="match status" value="1"/>
</dbReference>
<dbReference type="Gene3D" id="1.25.40.20">
    <property type="entry name" value="Ankyrin repeat-containing domain"/>
    <property type="match status" value="2"/>
</dbReference>
<comment type="caution">
    <text evidence="4">The sequence shown here is derived from an EMBL/GenBank/DDBJ whole genome shotgun (WGS) entry which is preliminary data.</text>
</comment>
<dbReference type="Pfam" id="PF13857">
    <property type="entry name" value="Ank_5"/>
    <property type="match status" value="1"/>
</dbReference>
<dbReference type="OrthoDB" id="194358at2759"/>